<dbReference type="GO" id="GO:0000981">
    <property type="term" value="F:DNA-binding transcription factor activity, RNA polymerase II-specific"/>
    <property type="evidence" value="ECO:0000318"/>
    <property type="project" value="GO_Central"/>
</dbReference>
<dbReference type="InterPro" id="IPR050453">
    <property type="entry name" value="LIM_Homeobox_TF"/>
</dbReference>
<dbReference type="FunFam" id="2.10.110.10:FF:000033">
    <property type="entry name" value="LIM/homeobox protein Lhx9 isoform X2"/>
    <property type="match status" value="1"/>
</dbReference>
<dbReference type="PROSITE" id="PS50071">
    <property type="entry name" value="HOMEOBOX_2"/>
    <property type="match status" value="1"/>
</dbReference>
<dbReference type="KEGG" id="hro:HELRODRAFT_150188"/>
<dbReference type="CTD" id="20197047"/>
<dbReference type="SMART" id="SM00389">
    <property type="entry name" value="HOX"/>
    <property type="match status" value="1"/>
</dbReference>
<dbReference type="EMBL" id="KB095905">
    <property type="protein sequence ID" value="ESO10044.1"/>
    <property type="molecule type" value="Genomic_DNA"/>
</dbReference>
<dbReference type="Proteomes" id="UP000015101">
    <property type="component" value="Unassembled WGS sequence"/>
</dbReference>
<keyword evidence="3" id="KW-0677">Repeat</keyword>
<dbReference type="InterPro" id="IPR001781">
    <property type="entry name" value="Znf_LIM"/>
</dbReference>
<dbReference type="EnsemblMetazoa" id="HelroT150188">
    <property type="protein sequence ID" value="HelroP150188"/>
    <property type="gene ID" value="HelroG150188"/>
</dbReference>
<dbReference type="OMA" id="YERPYLC"/>
<dbReference type="RefSeq" id="XP_009011858.1">
    <property type="nucleotide sequence ID" value="XM_009013610.1"/>
</dbReference>
<evidence type="ECO:0000256" key="9">
    <source>
        <dbReference type="PROSITE-ProRule" id="PRU00108"/>
    </source>
</evidence>
<protein>
    <submittedName>
        <fullName evidence="14 15">Uncharacterized protein</fullName>
    </submittedName>
</protein>
<evidence type="ECO:0000256" key="8">
    <source>
        <dbReference type="ARBA" id="ARBA00023242"/>
    </source>
</evidence>
<dbReference type="GeneID" id="20197047"/>
<evidence type="ECO:0000259" key="12">
    <source>
        <dbReference type="PROSITE" id="PS50023"/>
    </source>
</evidence>
<dbReference type="OrthoDB" id="9990008at2759"/>
<evidence type="ECO:0000313" key="16">
    <source>
        <dbReference type="Proteomes" id="UP000015101"/>
    </source>
</evidence>
<sequence>CAGCGEKITDSRYLLSVVNKQWHLTCLVCSACKLPLNPEVTCYAKDDEIYCKDDYYRRFAPKTCSCCQSNISSDQLVMRVRDRIYHLHCFVCSVCSKQLTTGEPFGYNSDDNSLFCKLHYETYHVAYSRPLCCESANPSTGVCFLHTPIPHHQHLLGSMVHHQTANLQKGRPRKRKSVMTDVEHFVPNLEMNQDEAMLQHQRQKRMRTSFKHHQLRIMKSYFSLNHNPDSKDLKQLAQKTGLSKRVLQVWFQNARAKHRRTAIKDRD</sequence>
<evidence type="ECO:0000313" key="15">
    <source>
        <dbReference type="EnsemblMetazoa" id="HelroP150188"/>
    </source>
</evidence>
<keyword evidence="16" id="KW-1185">Reference proteome</keyword>
<dbReference type="FunFam" id="1.10.10.60:FF:000027">
    <property type="entry name" value="LIM/homeobox protein Lhx9"/>
    <property type="match status" value="1"/>
</dbReference>
<evidence type="ECO:0000256" key="10">
    <source>
        <dbReference type="PROSITE-ProRule" id="PRU00125"/>
    </source>
</evidence>
<dbReference type="Gene3D" id="1.10.10.60">
    <property type="entry name" value="Homeodomain-like"/>
    <property type="match status" value="1"/>
</dbReference>
<reference evidence="16" key="1">
    <citation type="submission" date="2012-12" db="EMBL/GenBank/DDBJ databases">
        <authorList>
            <person name="Hellsten U."/>
            <person name="Grimwood J."/>
            <person name="Chapman J.A."/>
            <person name="Shapiro H."/>
            <person name="Aerts A."/>
            <person name="Otillar R.P."/>
            <person name="Terry A.Y."/>
            <person name="Boore J.L."/>
            <person name="Simakov O."/>
            <person name="Marletaz F."/>
            <person name="Cho S.-J."/>
            <person name="Edsinger-Gonzales E."/>
            <person name="Havlak P."/>
            <person name="Kuo D.-H."/>
            <person name="Larsson T."/>
            <person name="Lv J."/>
            <person name="Arendt D."/>
            <person name="Savage R."/>
            <person name="Osoegawa K."/>
            <person name="de Jong P."/>
            <person name="Lindberg D.R."/>
            <person name="Seaver E.C."/>
            <person name="Weisblat D.A."/>
            <person name="Putnam N.H."/>
            <person name="Grigoriev I.V."/>
            <person name="Rokhsar D.S."/>
        </authorList>
    </citation>
    <scope>NUCLEOTIDE SEQUENCE</scope>
</reference>
<dbReference type="Gene3D" id="2.10.110.10">
    <property type="entry name" value="Cysteine Rich Protein"/>
    <property type="match status" value="2"/>
</dbReference>
<keyword evidence="2 10" id="KW-0479">Metal-binding</keyword>
<evidence type="ECO:0000256" key="5">
    <source>
        <dbReference type="ARBA" id="ARBA00023038"/>
    </source>
</evidence>
<dbReference type="PROSITE" id="PS00027">
    <property type="entry name" value="HOMEOBOX_1"/>
    <property type="match status" value="1"/>
</dbReference>
<keyword evidence="6 9" id="KW-0238">DNA-binding</keyword>
<dbReference type="SUPFAM" id="SSF57716">
    <property type="entry name" value="Glucocorticoid receptor-like (DNA-binding domain)"/>
    <property type="match status" value="2"/>
</dbReference>
<dbReference type="GO" id="GO:0006357">
    <property type="term" value="P:regulation of transcription by RNA polymerase II"/>
    <property type="evidence" value="ECO:0000318"/>
    <property type="project" value="GO_Central"/>
</dbReference>
<dbReference type="InterPro" id="IPR001356">
    <property type="entry name" value="HD"/>
</dbReference>
<dbReference type="InParanoid" id="T1EKE7"/>
<gene>
    <name evidence="15" type="primary">20197047</name>
    <name evidence="14" type="ORF">HELRODRAFT_150188</name>
</gene>
<dbReference type="PANTHER" id="PTHR24208">
    <property type="entry name" value="LIM/HOMEOBOX PROTEIN LHX"/>
    <property type="match status" value="1"/>
</dbReference>
<dbReference type="eggNOG" id="KOG0490">
    <property type="taxonomic scope" value="Eukaryota"/>
</dbReference>
<dbReference type="EMBL" id="AMQM01002861">
    <property type="status" value="NOT_ANNOTATED_CDS"/>
    <property type="molecule type" value="Genomic_DNA"/>
</dbReference>
<accession>T1EKE7</accession>
<dbReference type="HOGENOM" id="CLU_027802_4_0_1"/>
<dbReference type="FunCoup" id="T1EKE7">
    <property type="interactions" value="340"/>
</dbReference>
<feature type="domain" description="LIM zinc-binding" evidence="12">
    <location>
        <begin position="62"/>
        <end position="126"/>
    </location>
</feature>
<evidence type="ECO:0000256" key="1">
    <source>
        <dbReference type="ARBA" id="ARBA00004123"/>
    </source>
</evidence>
<evidence type="ECO:0000256" key="6">
    <source>
        <dbReference type="ARBA" id="ARBA00023125"/>
    </source>
</evidence>
<dbReference type="PROSITE" id="PS50023">
    <property type="entry name" value="LIM_DOMAIN_2"/>
    <property type="match status" value="2"/>
</dbReference>
<dbReference type="GO" id="GO:0046872">
    <property type="term" value="F:metal ion binding"/>
    <property type="evidence" value="ECO:0007669"/>
    <property type="project" value="UniProtKB-KW"/>
</dbReference>
<evidence type="ECO:0000256" key="11">
    <source>
        <dbReference type="RuleBase" id="RU000682"/>
    </source>
</evidence>
<evidence type="ECO:0000256" key="4">
    <source>
        <dbReference type="ARBA" id="ARBA00022833"/>
    </source>
</evidence>
<dbReference type="GO" id="GO:0000977">
    <property type="term" value="F:RNA polymerase II transcription regulatory region sequence-specific DNA binding"/>
    <property type="evidence" value="ECO:0000318"/>
    <property type="project" value="GO_Central"/>
</dbReference>
<evidence type="ECO:0000256" key="7">
    <source>
        <dbReference type="ARBA" id="ARBA00023155"/>
    </source>
</evidence>
<feature type="domain" description="Homeobox" evidence="13">
    <location>
        <begin position="201"/>
        <end position="261"/>
    </location>
</feature>
<dbReference type="InterPro" id="IPR009057">
    <property type="entry name" value="Homeodomain-like_sf"/>
</dbReference>
<dbReference type="PROSITE" id="PS00478">
    <property type="entry name" value="LIM_DOMAIN_1"/>
    <property type="match status" value="2"/>
</dbReference>
<comment type="subcellular location">
    <subcellularLocation>
        <location evidence="1 9 11">Nucleus</location>
    </subcellularLocation>
</comment>
<feature type="DNA-binding region" description="Homeobox" evidence="9">
    <location>
        <begin position="203"/>
        <end position="262"/>
    </location>
</feature>
<dbReference type="AlphaFoldDB" id="T1EKE7"/>
<dbReference type="GO" id="GO:0005634">
    <property type="term" value="C:nucleus"/>
    <property type="evidence" value="ECO:0000318"/>
    <property type="project" value="GO_Central"/>
</dbReference>
<dbReference type="CDD" id="cd00086">
    <property type="entry name" value="homeodomain"/>
    <property type="match status" value="1"/>
</dbReference>
<evidence type="ECO:0000256" key="3">
    <source>
        <dbReference type="ARBA" id="ARBA00022737"/>
    </source>
</evidence>
<keyword evidence="5 10" id="KW-0440">LIM domain</keyword>
<dbReference type="Pfam" id="PF00412">
    <property type="entry name" value="LIM"/>
    <property type="match status" value="2"/>
</dbReference>
<evidence type="ECO:0000256" key="2">
    <source>
        <dbReference type="ARBA" id="ARBA00022723"/>
    </source>
</evidence>
<dbReference type="Pfam" id="PF00046">
    <property type="entry name" value="Homeodomain"/>
    <property type="match status" value="1"/>
</dbReference>
<keyword evidence="7 9" id="KW-0371">Homeobox</keyword>
<dbReference type="PANTHER" id="PTHR24208:SF168">
    <property type="entry name" value="PROTEIN APTEROUS"/>
    <property type="match status" value="1"/>
</dbReference>
<dbReference type="InterPro" id="IPR017970">
    <property type="entry name" value="Homeobox_CS"/>
</dbReference>
<name>T1EKE7_HELRO</name>
<organism evidence="15 16">
    <name type="scientific">Helobdella robusta</name>
    <name type="common">Californian leech</name>
    <dbReference type="NCBI Taxonomy" id="6412"/>
    <lineage>
        <taxon>Eukaryota</taxon>
        <taxon>Metazoa</taxon>
        <taxon>Spiralia</taxon>
        <taxon>Lophotrochozoa</taxon>
        <taxon>Annelida</taxon>
        <taxon>Clitellata</taxon>
        <taxon>Hirudinea</taxon>
        <taxon>Rhynchobdellida</taxon>
        <taxon>Glossiphoniidae</taxon>
        <taxon>Helobdella</taxon>
    </lineage>
</organism>
<dbReference type="STRING" id="6412.T1EKE7"/>
<evidence type="ECO:0000259" key="13">
    <source>
        <dbReference type="PROSITE" id="PS50071"/>
    </source>
</evidence>
<keyword evidence="4 10" id="KW-0862">Zinc</keyword>
<proteinExistence type="predicted"/>
<dbReference type="GO" id="GO:0030182">
    <property type="term" value="P:neuron differentiation"/>
    <property type="evidence" value="ECO:0000318"/>
    <property type="project" value="GO_Central"/>
</dbReference>
<reference evidence="15" key="3">
    <citation type="submission" date="2015-06" db="UniProtKB">
        <authorList>
            <consortium name="EnsemblMetazoa"/>
        </authorList>
    </citation>
    <scope>IDENTIFICATION</scope>
</reference>
<feature type="domain" description="LIM zinc-binding" evidence="12">
    <location>
        <begin position="1"/>
        <end position="61"/>
    </location>
</feature>
<keyword evidence="8 9" id="KW-0539">Nucleus</keyword>
<dbReference type="SUPFAM" id="SSF46689">
    <property type="entry name" value="Homeodomain-like"/>
    <property type="match status" value="1"/>
</dbReference>
<evidence type="ECO:0000313" key="14">
    <source>
        <dbReference type="EMBL" id="ESO10044.1"/>
    </source>
</evidence>
<dbReference type="FunFam" id="2.10.110.10:FF:000136">
    <property type="entry name" value="LIM domain family"/>
    <property type="match status" value="1"/>
</dbReference>
<reference evidence="14 16" key="2">
    <citation type="journal article" date="2013" name="Nature">
        <title>Insights into bilaterian evolution from three spiralian genomes.</title>
        <authorList>
            <person name="Simakov O."/>
            <person name="Marletaz F."/>
            <person name="Cho S.J."/>
            <person name="Edsinger-Gonzales E."/>
            <person name="Havlak P."/>
            <person name="Hellsten U."/>
            <person name="Kuo D.H."/>
            <person name="Larsson T."/>
            <person name="Lv J."/>
            <person name="Arendt D."/>
            <person name="Savage R."/>
            <person name="Osoegawa K."/>
            <person name="de Jong P."/>
            <person name="Grimwood J."/>
            <person name="Chapman J.A."/>
            <person name="Shapiro H."/>
            <person name="Aerts A."/>
            <person name="Otillar R.P."/>
            <person name="Terry A.Y."/>
            <person name="Boore J.L."/>
            <person name="Grigoriev I.V."/>
            <person name="Lindberg D.R."/>
            <person name="Seaver E.C."/>
            <person name="Weisblat D.A."/>
            <person name="Putnam N.H."/>
            <person name="Rokhsar D.S."/>
        </authorList>
    </citation>
    <scope>NUCLEOTIDE SEQUENCE</scope>
</reference>
<dbReference type="SMART" id="SM00132">
    <property type="entry name" value="LIM"/>
    <property type="match status" value="2"/>
</dbReference>